<feature type="compositionally biased region" description="Basic and acidic residues" evidence="1">
    <location>
        <begin position="222"/>
        <end position="244"/>
    </location>
</feature>
<dbReference type="Proteomes" id="UP000265618">
    <property type="component" value="Unassembled WGS sequence"/>
</dbReference>
<evidence type="ECO:0000313" key="3">
    <source>
        <dbReference type="Proteomes" id="UP000265618"/>
    </source>
</evidence>
<feature type="region of interest" description="Disordered" evidence="1">
    <location>
        <begin position="170"/>
        <end position="203"/>
    </location>
</feature>
<dbReference type="AlphaFoldDB" id="A0A9K3CTB1"/>
<accession>A0A9K3CTB1</accession>
<dbReference type="EMBL" id="BDIP01000858">
    <property type="protein sequence ID" value="GIQ82914.1"/>
    <property type="molecule type" value="Genomic_DNA"/>
</dbReference>
<feature type="region of interest" description="Disordered" evidence="1">
    <location>
        <begin position="109"/>
        <end position="130"/>
    </location>
</feature>
<feature type="compositionally biased region" description="Low complexity" evidence="1">
    <location>
        <begin position="264"/>
        <end position="275"/>
    </location>
</feature>
<proteinExistence type="predicted"/>
<reference evidence="2 3" key="1">
    <citation type="journal article" date="2018" name="PLoS ONE">
        <title>The draft genome of Kipferlia bialata reveals reductive genome evolution in fornicate parasites.</title>
        <authorList>
            <person name="Tanifuji G."/>
            <person name="Takabayashi S."/>
            <person name="Kume K."/>
            <person name="Takagi M."/>
            <person name="Nakayama T."/>
            <person name="Kamikawa R."/>
            <person name="Inagaki Y."/>
            <person name="Hashimoto T."/>
        </authorList>
    </citation>
    <scope>NUCLEOTIDE SEQUENCE [LARGE SCALE GENOMIC DNA]</scope>
    <source>
        <strain evidence="2">NY0173</strain>
    </source>
</reference>
<organism evidence="2 3">
    <name type="scientific">Kipferlia bialata</name>
    <dbReference type="NCBI Taxonomy" id="797122"/>
    <lineage>
        <taxon>Eukaryota</taxon>
        <taxon>Metamonada</taxon>
        <taxon>Carpediemonas-like organisms</taxon>
        <taxon>Kipferlia</taxon>
    </lineage>
</organism>
<sequence>MLQQATWLQVDIAEQERWKRAVMHGLAVEAAREYRLKNIRRSAATTFDAIQAPKQALLVSAAVKEYWRQVVQRSLEPAVTIIRGRRLKAFRSAFDSRVDNLISLLDGETKEVEAEGEEEGETKDGEVDVEKPRSYHFSDCDLNLGFRELRQSMANMRLDAYTASETVPSTKAVQSCEIEGDAERDTEPQSDIGSGRVTLTVRDDPKTLGTVNVLTIRRPKKVAAEVKKEPSGRRTPDLPMDKKAQKSQKSQKSLKSRDVNSLTLIDSGGASSSKSLKSIVSTSTDDLGTVAPLPRQPVTSSLSLCHTPFTVDLPLSLSLSLQTSHQVSSVLRFLSHVQQRMATTQALHDAIFSAKVEDPLAPTSGTPEVPAGQVPAGQAQSVEAPKGAAAALPQLDRPWMIHKDVNMSPLQMNQLARIDVLLSPSQGEREDLEGVKASAVVIQGDIESQKHMLAYSYLAVVASKHVEWGPHLVVVRDASDIDATVAELGKWVSQIKVMALCSATNPSAKTRADRIRAWYKARPMIYVTDLGTMLQDLQ</sequence>
<name>A0A9K3CTB1_9EUKA</name>
<keyword evidence="3" id="KW-1185">Reference proteome</keyword>
<protein>
    <submittedName>
        <fullName evidence="2">Uncharacterized protein</fullName>
    </submittedName>
</protein>
<feature type="non-terminal residue" evidence="2">
    <location>
        <position position="1"/>
    </location>
</feature>
<feature type="region of interest" description="Disordered" evidence="1">
    <location>
        <begin position="222"/>
        <end position="275"/>
    </location>
</feature>
<gene>
    <name evidence="2" type="ORF">KIPB_004139</name>
</gene>
<comment type="caution">
    <text evidence="2">The sequence shown here is derived from an EMBL/GenBank/DDBJ whole genome shotgun (WGS) entry which is preliminary data.</text>
</comment>
<evidence type="ECO:0000256" key="1">
    <source>
        <dbReference type="SAM" id="MobiDB-lite"/>
    </source>
</evidence>
<evidence type="ECO:0000313" key="2">
    <source>
        <dbReference type="EMBL" id="GIQ82914.1"/>
    </source>
</evidence>